<dbReference type="InterPro" id="IPR011004">
    <property type="entry name" value="Trimer_LpxA-like_sf"/>
</dbReference>
<dbReference type="InterPro" id="IPR050486">
    <property type="entry name" value="Mannose-1P_guanyltransferase"/>
</dbReference>
<feature type="domain" description="EIF2B subunit epsilon/gamma LbH" evidence="6">
    <location>
        <begin position="251"/>
        <end position="346"/>
    </location>
</feature>
<comment type="caution">
    <text evidence="7">The sequence shown here is derived from an EMBL/GenBank/DDBJ whole genome shotgun (WGS) entry which is preliminary data.</text>
</comment>
<dbReference type="PANTHER" id="PTHR22572">
    <property type="entry name" value="SUGAR-1-PHOSPHATE GUANYL TRANSFERASE"/>
    <property type="match status" value="1"/>
</dbReference>
<evidence type="ECO:0000313" key="8">
    <source>
        <dbReference type="Proteomes" id="UP000053947"/>
    </source>
</evidence>
<dbReference type="STRING" id="1217799.DEALK_12180"/>
<name>A0A0W0GIJ3_9CHLR</name>
<dbReference type="InterPro" id="IPR056764">
    <property type="entry name" value="LbH_EIF2B3/5"/>
</dbReference>
<evidence type="ECO:0000256" key="2">
    <source>
        <dbReference type="ARBA" id="ARBA00022490"/>
    </source>
</evidence>
<dbReference type="OrthoDB" id="9803871at2"/>
<feature type="domain" description="Nucleotidyl transferase" evidence="5">
    <location>
        <begin position="2"/>
        <end position="233"/>
    </location>
</feature>
<dbReference type="Proteomes" id="UP000053947">
    <property type="component" value="Unassembled WGS sequence"/>
</dbReference>
<protein>
    <submittedName>
        <fullName evidence="7">Nucleoside-diphosphate-sugar pyrophosphorylase</fullName>
        <ecNumber evidence="7">2.7.7.13</ecNumber>
    </submittedName>
</protein>
<evidence type="ECO:0000313" key="7">
    <source>
        <dbReference type="EMBL" id="KTB48372.1"/>
    </source>
</evidence>
<dbReference type="SUPFAM" id="SSF51161">
    <property type="entry name" value="Trimeric LpxA-like enzymes"/>
    <property type="match status" value="1"/>
</dbReference>
<dbReference type="Gene3D" id="2.160.10.10">
    <property type="entry name" value="Hexapeptide repeat proteins"/>
    <property type="match status" value="2"/>
</dbReference>
<dbReference type="Pfam" id="PF00483">
    <property type="entry name" value="NTP_transferase"/>
    <property type="match status" value="1"/>
</dbReference>
<keyword evidence="3" id="KW-0396">Initiation factor</keyword>
<organism evidence="7 8">
    <name type="scientific">Dehalogenimonas alkenigignens</name>
    <dbReference type="NCBI Taxonomy" id="1217799"/>
    <lineage>
        <taxon>Bacteria</taxon>
        <taxon>Bacillati</taxon>
        <taxon>Chloroflexota</taxon>
        <taxon>Dehalococcoidia</taxon>
        <taxon>Dehalococcoidales</taxon>
        <taxon>Dehalococcoidaceae</taxon>
        <taxon>Dehalogenimonas</taxon>
    </lineage>
</organism>
<keyword evidence="2" id="KW-0963">Cytoplasm</keyword>
<keyword evidence="4" id="KW-0648">Protein biosynthesis</keyword>
<dbReference type="InterPro" id="IPR029044">
    <property type="entry name" value="Nucleotide-diphossugar_trans"/>
</dbReference>
<keyword evidence="8" id="KW-1185">Reference proteome</keyword>
<proteinExistence type="predicted"/>
<dbReference type="AlphaFoldDB" id="A0A0W0GIJ3"/>
<accession>A0A0W0GIJ3</accession>
<dbReference type="Pfam" id="PF25084">
    <property type="entry name" value="LbH_EIF2B"/>
    <property type="match status" value="1"/>
</dbReference>
<dbReference type="GO" id="GO:0004475">
    <property type="term" value="F:mannose-1-phosphate guanylyltransferase (GTP) activity"/>
    <property type="evidence" value="ECO:0007669"/>
    <property type="project" value="UniProtKB-EC"/>
</dbReference>
<dbReference type="EMBL" id="LFDV01000002">
    <property type="protein sequence ID" value="KTB48372.1"/>
    <property type="molecule type" value="Genomic_DNA"/>
</dbReference>
<evidence type="ECO:0000256" key="3">
    <source>
        <dbReference type="ARBA" id="ARBA00022540"/>
    </source>
</evidence>
<evidence type="ECO:0000259" key="6">
    <source>
        <dbReference type="Pfam" id="PF25084"/>
    </source>
</evidence>
<dbReference type="CDD" id="cd04181">
    <property type="entry name" value="NTP_transferase"/>
    <property type="match status" value="1"/>
</dbReference>
<reference evidence="7 8" key="1">
    <citation type="submission" date="2015-06" db="EMBL/GenBank/DDBJ databases">
        <title>Genome sequence of the organohalide-respiring Dehalogenimonas alkenigignens type strain (IP3-3T).</title>
        <authorList>
            <person name="Key T.A."/>
            <person name="Richmond D.P."/>
            <person name="Bowman K.S."/>
            <person name="Cho Y.-J."/>
            <person name="Chun J."/>
            <person name="da Costa M.S."/>
            <person name="Rainey F.A."/>
            <person name="Moe W.M."/>
        </authorList>
    </citation>
    <scope>NUCLEOTIDE SEQUENCE [LARGE SCALE GENOMIC DNA]</scope>
    <source>
        <strain evidence="7 8">IP3-3</strain>
    </source>
</reference>
<gene>
    <name evidence="7" type="ORF">DEALK_12180</name>
</gene>
<evidence type="ECO:0000256" key="4">
    <source>
        <dbReference type="ARBA" id="ARBA00022917"/>
    </source>
</evidence>
<comment type="subcellular location">
    <subcellularLocation>
        <location evidence="1">Cytoplasm</location>
        <location evidence="1">Cytosol</location>
    </subcellularLocation>
</comment>
<dbReference type="InterPro" id="IPR005835">
    <property type="entry name" value="NTP_transferase_dom"/>
</dbReference>
<dbReference type="SUPFAM" id="SSF53448">
    <property type="entry name" value="Nucleotide-diphospho-sugar transferases"/>
    <property type="match status" value="1"/>
</dbReference>
<evidence type="ECO:0000259" key="5">
    <source>
        <dbReference type="Pfam" id="PF00483"/>
    </source>
</evidence>
<dbReference type="EC" id="2.7.7.13" evidence="7"/>
<dbReference type="Gene3D" id="3.90.550.10">
    <property type="entry name" value="Spore Coat Polysaccharide Biosynthesis Protein SpsA, Chain A"/>
    <property type="match status" value="1"/>
</dbReference>
<keyword evidence="7" id="KW-0808">Transferase</keyword>
<keyword evidence="7" id="KW-0548">Nucleotidyltransferase</keyword>
<evidence type="ECO:0000256" key="1">
    <source>
        <dbReference type="ARBA" id="ARBA00004514"/>
    </source>
</evidence>
<dbReference type="RefSeq" id="WP_058439368.1">
    <property type="nucleotide sequence ID" value="NZ_KQ758903.1"/>
</dbReference>
<sequence>MKALILVGGLGTRLRPLTINTPKAMLPVLNRPFMAHVVENLTQHGITEIIFTRGHLAGQMESYFNESYSSGIEFAFVDEAQPLGTAGGIKNCQSYLGNEAFFVLNGDVYANIDLTSMLRFHKEKGALATIALTPVANPSAFGLVETETDGRIRRFVEKPLPEEVTTDMINAGCYILEPEVLEFIKPATNVSIEKETFQLFLKDKQPFFGWSDRTSYWIDIGSCDKYIQLVADMLSGRCTCSTAPPPGVHLGEGTVVEPSARIEGHVVIGRHCRIGAGAEITGPAVIGDNCLTGDGAVISASILWDGCQVAGGSSVLDSVVAEKCCLSPGSRVSGSILADGVYVPSGAFLGNCRIWPGTIITN</sequence>